<protein>
    <submittedName>
        <fullName evidence="7">Outer membrane immunogenic protein</fullName>
    </submittedName>
</protein>
<evidence type="ECO:0000259" key="6">
    <source>
        <dbReference type="Pfam" id="PF13505"/>
    </source>
</evidence>
<gene>
    <name evidence="7" type="ORF">ABID44_001261</name>
</gene>
<evidence type="ECO:0000256" key="5">
    <source>
        <dbReference type="ARBA" id="ARBA00038306"/>
    </source>
</evidence>
<evidence type="ECO:0000256" key="3">
    <source>
        <dbReference type="ARBA" id="ARBA00023136"/>
    </source>
</evidence>
<accession>A0ABV2KIP2</accession>
<dbReference type="PANTHER" id="PTHR34001">
    <property type="entry name" value="BLL7405 PROTEIN"/>
    <property type="match status" value="1"/>
</dbReference>
<comment type="caution">
    <text evidence="7">The sequence shown here is derived from an EMBL/GenBank/DDBJ whole genome shotgun (WGS) entry which is preliminary data.</text>
</comment>
<keyword evidence="2" id="KW-0732">Signal</keyword>
<dbReference type="InterPro" id="IPR051692">
    <property type="entry name" value="OMP-like"/>
</dbReference>
<reference evidence="7 8" key="1">
    <citation type="submission" date="2024-06" db="EMBL/GenBank/DDBJ databases">
        <title>Genomic Encyclopedia of Type Strains, Phase IV (KMG-IV): sequencing the most valuable type-strain genomes for metagenomic binning, comparative biology and taxonomic classification.</title>
        <authorList>
            <person name="Goeker M."/>
        </authorList>
    </citation>
    <scope>NUCLEOTIDE SEQUENCE [LARGE SCALE GENOMIC DNA]</scope>
    <source>
        <strain evidence="7 8">DSM 19730</strain>
    </source>
</reference>
<feature type="domain" description="Outer membrane protein beta-barrel" evidence="6">
    <location>
        <begin position="20"/>
        <end position="175"/>
    </location>
</feature>
<dbReference type="PANTHER" id="PTHR34001:SF3">
    <property type="entry name" value="BLL7405 PROTEIN"/>
    <property type="match status" value="1"/>
</dbReference>
<comment type="similarity">
    <text evidence="5">Belongs to the Omp25/RopB family.</text>
</comment>
<organism evidence="7 8">
    <name type="scientific">Aquamicrobium ahrensii</name>
    <dbReference type="NCBI Taxonomy" id="469551"/>
    <lineage>
        <taxon>Bacteria</taxon>
        <taxon>Pseudomonadati</taxon>
        <taxon>Pseudomonadota</taxon>
        <taxon>Alphaproteobacteria</taxon>
        <taxon>Hyphomicrobiales</taxon>
        <taxon>Phyllobacteriaceae</taxon>
        <taxon>Aquamicrobium</taxon>
    </lineage>
</organism>
<keyword evidence="8" id="KW-1185">Reference proteome</keyword>
<evidence type="ECO:0000256" key="4">
    <source>
        <dbReference type="ARBA" id="ARBA00023237"/>
    </source>
</evidence>
<dbReference type="Pfam" id="PF13505">
    <property type="entry name" value="OMP_b-brl"/>
    <property type="match status" value="1"/>
</dbReference>
<evidence type="ECO:0000313" key="7">
    <source>
        <dbReference type="EMBL" id="MET3660946.1"/>
    </source>
</evidence>
<dbReference type="InterPro" id="IPR027385">
    <property type="entry name" value="Beta-barrel_OMP"/>
</dbReference>
<comment type="subcellular location">
    <subcellularLocation>
        <location evidence="1">Cell outer membrane</location>
    </subcellularLocation>
</comment>
<dbReference type="EMBL" id="JBEPMN010000003">
    <property type="protein sequence ID" value="MET3660946.1"/>
    <property type="molecule type" value="Genomic_DNA"/>
</dbReference>
<evidence type="ECO:0000256" key="2">
    <source>
        <dbReference type="ARBA" id="ARBA00022729"/>
    </source>
</evidence>
<dbReference type="InterPro" id="IPR011250">
    <property type="entry name" value="OMP/PagP_B-barrel"/>
</dbReference>
<proteinExistence type="inferred from homology"/>
<sequence>MDYFWEGGDPIWDYRLSSRGGFGGIFAGYNHQLDGGVVVGLEGDIGWGDIKATGNAVGSAIYTSTTKLDWTGSGRVRVGYALDRFMPYVTGGFTVARMQFEEKSLGNFYSQASKNLTGWTLGAGVEYAATENWTVRGEYRYTHYGKKSFVATQVNENWEARIRTHDFRLGVAYKF</sequence>
<dbReference type="Proteomes" id="UP001549143">
    <property type="component" value="Unassembled WGS sequence"/>
</dbReference>
<evidence type="ECO:0000313" key="8">
    <source>
        <dbReference type="Proteomes" id="UP001549143"/>
    </source>
</evidence>
<name>A0ABV2KIP2_9HYPH</name>
<dbReference type="SUPFAM" id="SSF56925">
    <property type="entry name" value="OMPA-like"/>
    <property type="match status" value="1"/>
</dbReference>
<dbReference type="RefSeq" id="WP_354150835.1">
    <property type="nucleotide sequence ID" value="NZ_JBEPMN010000003.1"/>
</dbReference>
<keyword evidence="3" id="KW-0472">Membrane</keyword>
<evidence type="ECO:0000256" key="1">
    <source>
        <dbReference type="ARBA" id="ARBA00004442"/>
    </source>
</evidence>
<keyword evidence="4" id="KW-0998">Cell outer membrane</keyword>
<dbReference type="Gene3D" id="2.40.160.20">
    <property type="match status" value="1"/>
</dbReference>